<dbReference type="Pfam" id="PF07702">
    <property type="entry name" value="UTRA"/>
    <property type="match status" value="1"/>
</dbReference>
<dbReference type="GO" id="GO:0003700">
    <property type="term" value="F:DNA-binding transcription factor activity"/>
    <property type="evidence" value="ECO:0007669"/>
    <property type="project" value="InterPro"/>
</dbReference>
<dbReference type="PRINTS" id="PR00035">
    <property type="entry name" value="HTHGNTR"/>
</dbReference>
<dbReference type="InterPro" id="IPR036390">
    <property type="entry name" value="WH_DNA-bd_sf"/>
</dbReference>
<protein>
    <submittedName>
        <fullName evidence="5">Transcriptional regulator, GntR family</fullName>
    </submittedName>
</protein>
<dbReference type="AlphaFoldDB" id="A0A0C6FSA4"/>
<dbReference type="SMART" id="SM00866">
    <property type="entry name" value="UTRA"/>
    <property type="match status" value="1"/>
</dbReference>
<accession>A0A0C6FSA4</accession>
<proteinExistence type="predicted"/>
<dbReference type="SUPFAM" id="SSF64288">
    <property type="entry name" value="Chorismate lyase-like"/>
    <property type="match status" value="1"/>
</dbReference>
<sequence length="258" mass="27898">MSGTLWVQVAQDLKAGIATGRYPVGSLLPTELELCEHYGMSRHTVRTAIRQLQDQGLVSRNKKAGTRVEAVEPTSGYRQSLASLEDLIQFGAATIRVVQETAHVMADAGLAAEIGCEEGARWFRISSLRLNSEPGAPPVSWTDVYIDPLYADLGETARVTPEVLITTLIEQRYGRLCAEIRQSVDAIALPAARAVALQAQADAPALRIVRHYVDEKGGIFEMSSTIHPAGRFTVSQRLRRMNGSGTASDAVIAEAAGR</sequence>
<feature type="domain" description="HTH gntR-type" evidence="4">
    <location>
        <begin position="3"/>
        <end position="71"/>
    </location>
</feature>
<dbReference type="PANTHER" id="PTHR44846">
    <property type="entry name" value="MANNOSYL-D-GLYCERATE TRANSPORT/METABOLISM SYSTEM REPRESSOR MNGR-RELATED"/>
    <property type="match status" value="1"/>
</dbReference>
<evidence type="ECO:0000256" key="3">
    <source>
        <dbReference type="ARBA" id="ARBA00023163"/>
    </source>
</evidence>
<dbReference type="InterPro" id="IPR028978">
    <property type="entry name" value="Chorismate_lyase_/UTRA_dom_sf"/>
</dbReference>
<organism evidence="5 6">
    <name type="scientific">Methylobacterium aquaticum</name>
    <dbReference type="NCBI Taxonomy" id="270351"/>
    <lineage>
        <taxon>Bacteria</taxon>
        <taxon>Pseudomonadati</taxon>
        <taxon>Pseudomonadota</taxon>
        <taxon>Alphaproteobacteria</taxon>
        <taxon>Hyphomicrobiales</taxon>
        <taxon>Methylobacteriaceae</taxon>
        <taxon>Methylobacterium</taxon>
    </lineage>
</organism>
<dbReference type="Gene3D" id="3.40.1410.10">
    <property type="entry name" value="Chorismate lyase-like"/>
    <property type="match status" value="1"/>
</dbReference>
<evidence type="ECO:0000256" key="1">
    <source>
        <dbReference type="ARBA" id="ARBA00023015"/>
    </source>
</evidence>
<dbReference type="GO" id="GO:0003677">
    <property type="term" value="F:DNA binding"/>
    <property type="evidence" value="ECO:0007669"/>
    <property type="project" value="UniProtKB-KW"/>
</dbReference>
<geneLocation type="plasmid" evidence="6">
    <name>pMaq22A_2p DNA</name>
</geneLocation>
<dbReference type="SMART" id="SM00345">
    <property type="entry name" value="HTH_GNTR"/>
    <property type="match status" value="1"/>
</dbReference>
<evidence type="ECO:0000313" key="6">
    <source>
        <dbReference type="Proteomes" id="UP000061432"/>
    </source>
</evidence>
<reference evidence="6" key="2">
    <citation type="submission" date="2015-01" db="EMBL/GenBank/DDBJ databases">
        <title>Complete genome sequence of Methylobacterium aquaticum strain 22A.</title>
        <authorList>
            <person name="Tani A."/>
            <person name="Ogura Y."/>
            <person name="Hayashi T."/>
        </authorList>
    </citation>
    <scope>NUCLEOTIDE SEQUENCE [LARGE SCALE GENOMIC DNA]</scope>
    <source>
        <strain evidence="6">MA-22A</strain>
        <plasmid evidence="6">Plasmid pMaq22A_2p DNA</plasmid>
    </source>
</reference>
<dbReference type="GO" id="GO:0045892">
    <property type="term" value="P:negative regulation of DNA-templated transcription"/>
    <property type="evidence" value="ECO:0007669"/>
    <property type="project" value="TreeGrafter"/>
</dbReference>
<dbReference type="OrthoDB" id="9808698at2"/>
<evidence type="ECO:0000313" key="5">
    <source>
        <dbReference type="EMBL" id="BAQ49942.1"/>
    </source>
</evidence>
<keyword evidence="1" id="KW-0805">Transcription regulation</keyword>
<dbReference type="CDD" id="cd07377">
    <property type="entry name" value="WHTH_GntR"/>
    <property type="match status" value="1"/>
</dbReference>
<keyword evidence="2" id="KW-0238">DNA-binding</keyword>
<dbReference type="Gene3D" id="1.10.10.10">
    <property type="entry name" value="Winged helix-like DNA-binding domain superfamily/Winged helix DNA-binding domain"/>
    <property type="match status" value="1"/>
</dbReference>
<gene>
    <name evidence="5" type="primary">phnF</name>
    <name evidence="5" type="ORF">Maq22A_2p40760</name>
</gene>
<dbReference type="EMBL" id="AP014706">
    <property type="protein sequence ID" value="BAQ49942.1"/>
    <property type="molecule type" value="Genomic_DNA"/>
</dbReference>
<dbReference type="InterPro" id="IPR036388">
    <property type="entry name" value="WH-like_DNA-bd_sf"/>
</dbReference>
<dbReference type="PROSITE" id="PS50949">
    <property type="entry name" value="HTH_GNTR"/>
    <property type="match status" value="1"/>
</dbReference>
<evidence type="ECO:0000259" key="4">
    <source>
        <dbReference type="PROSITE" id="PS50949"/>
    </source>
</evidence>
<evidence type="ECO:0000256" key="2">
    <source>
        <dbReference type="ARBA" id="ARBA00023125"/>
    </source>
</evidence>
<keyword evidence="5" id="KW-0614">Plasmid</keyword>
<dbReference type="InterPro" id="IPR000524">
    <property type="entry name" value="Tscrpt_reg_HTH_GntR"/>
</dbReference>
<dbReference type="PATRIC" id="fig|270351.10.peg.7074"/>
<dbReference type="InterPro" id="IPR011663">
    <property type="entry name" value="UTRA"/>
</dbReference>
<name>A0A0C6FSA4_9HYPH</name>
<keyword evidence="3" id="KW-0804">Transcription</keyword>
<dbReference type="SUPFAM" id="SSF46785">
    <property type="entry name" value="Winged helix' DNA-binding domain"/>
    <property type="match status" value="1"/>
</dbReference>
<dbReference type="InterPro" id="IPR050679">
    <property type="entry name" value="Bact_HTH_transcr_reg"/>
</dbReference>
<dbReference type="Proteomes" id="UP000061432">
    <property type="component" value="Plasmid pMaq22A_2p"/>
</dbReference>
<reference evidence="5 6" key="1">
    <citation type="journal article" date="2015" name="Genome Announc.">
        <title>Complete Genome Sequence of Methylobacterium aquaticum Strain 22A, Isolated from Racomitrium japonicum Moss.</title>
        <authorList>
            <person name="Tani A."/>
            <person name="Ogura Y."/>
            <person name="Hayashi T."/>
            <person name="Kimbara K."/>
        </authorList>
    </citation>
    <scope>NUCLEOTIDE SEQUENCE [LARGE SCALE GENOMIC DNA]</scope>
    <source>
        <strain evidence="5 6">MA-22A</strain>
        <plasmid evidence="6">Plasmid pMaq22A_2p DNA</plasmid>
    </source>
</reference>
<dbReference type="PANTHER" id="PTHR44846:SF1">
    <property type="entry name" value="MANNOSYL-D-GLYCERATE TRANSPORT_METABOLISM SYSTEM REPRESSOR MNGR-RELATED"/>
    <property type="match status" value="1"/>
</dbReference>
<dbReference type="RefSeq" id="WP_060851052.1">
    <property type="nucleotide sequence ID" value="NZ_AP014706.1"/>
</dbReference>
<dbReference type="Pfam" id="PF00392">
    <property type="entry name" value="GntR"/>
    <property type="match status" value="1"/>
</dbReference>
<dbReference type="KEGG" id="maqu:Maq22A_2p40760"/>